<feature type="transmembrane region" description="Helical" evidence="5">
    <location>
        <begin position="50"/>
        <end position="70"/>
    </location>
</feature>
<evidence type="ECO:0000256" key="5">
    <source>
        <dbReference type="SAM" id="Phobius"/>
    </source>
</evidence>
<dbReference type="PANTHER" id="PTHR43847">
    <property type="entry name" value="BLL3993 PROTEIN"/>
    <property type="match status" value="1"/>
</dbReference>
<keyword evidence="6" id="KW-0808">Transferase</keyword>
<dbReference type="PANTHER" id="PTHR43847:SF1">
    <property type="entry name" value="BLL3993 PROTEIN"/>
    <property type="match status" value="1"/>
</dbReference>
<keyword evidence="3 5" id="KW-1133">Transmembrane helix</keyword>
<dbReference type="GO" id="GO:0032259">
    <property type="term" value="P:methylation"/>
    <property type="evidence" value="ECO:0007669"/>
    <property type="project" value="UniProtKB-KW"/>
</dbReference>
<gene>
    <name evidence="6" type="ORF">D1012_00880</name>
</gene>
<keyword evidence="7" id="KW-1185">Reference proteome</keyword>
<keyword evidence="2 5" id="KW-0812">Transmembrane</keyword>
<evidence type="ECO:0000313" key="7">
    <source>
        <dbReference type="Proteomes" id="UP000284547"/>
    </source>
</evidence>
<protein>
    <submittedName>
        <fullName evidence="6">Isoprenylcysteine carboxylmethyltransferase family protein</fullName>
    </submittedName>
</protein>
<feature type="transmembrane region" description="Helical" evidence="5">
    <location>
        <begin position="91"/>
        <end position="120"/>
    </location>
</feature>
<dbReference type="Proteomes" id="UP000284547">
    <property type="component" value="Unassembled WGS sequence"/>
</dbReference>
<comment type="subcellular location">
    <subcellularLocation>
        <location evidence="1">Endomembrane system</location>
        <topology evidence="1">Multi-pass membrane protein</topology>
    </subcellularLocation>
</comment>
<accession>A0A411Z6L1</accession>
<feature type="transmembrane region" description="Helical" evidence="5">
    <location>
        <begin position="18"/>
        <end position="38"/>
    </location>
</feature>
<keyword evidence="6" id="KW-0489">Methyltransferase</keyword>
<organism evidence="6 7">
    <name type="scientific">Pseudotabrizicola alkalilacus</name>
    <dbReference type="NCBI Taxonomy" id="2305252"/>
    <lineage>
        <taxon>Bacteria</taxon>
        <taxon>Pseudomonadati</taxon>
        <taxon>Pseudomonadota</taxon>
        <taxon>Alphaproteobacteria</taxon>
        <taxon>Rhodobacterales</taxon>
        <taxon>Paracoccaceae</taxon>
        <taxon>Pseudotabrizicola</taxon>
    </lineage>
</organism>
<evidence type="ECO:0000256" key="4">
    <source>
        <dbReference type="ARBA" id="ARBA00023136"/>
    </source>
</evidence>
<dbReference type="GO" id="GO:0012505">
    <property type="term" value="C:endomembrane system"/>
    <property type="evidence" value="ECO:0007669"/>
    <property type="project" value="UniProtKB-SubCell"/>
</dbReference>
<evidence type="ECO:0000256" key="2">
    <source>
        <dbReference type="ARBA" id="ARBA00022692"/>
    </source>
</evidence>
<evidence type="ECO:0000256" key="3">
    <source>
        <dbReference type="ARBA" id="ARBA00022989"/>
    </source>
</evidence>
<dbReference type="AlphaFoldDB" id="A0A411Z6L1"/>
<dbReference type="EMBL" id="QWEY01000001">
    <property type="protein sequence ID" value="RGP38711.1"/>
    <property type="molecule type" value="Genomic_DNA"/>
</dbReference>
<dbReference type="Gene3D" id="1.20.120.1630">
    <property type="match status" value="1"/>
</dbReference>
<dbReference type="InterPro" id="IPR007318">
    <property type="entry name" value="Phopholipid_MeTrfase"/>
</dbReference>
<evidence type="ECO:0000313" key="6">
    <source>
        <dbReference type="EMBL" id="RGP38711.1"/>
    </source>
</evidence>
<dbReference type="OrthoDB" id="7210610at2"/>
<sequence>MSTATVPHTPVNQQRRIAALRIAFVVALPLILFSKSVWMDQHWVFEVMEVTGIALIILAVLGRFWAVLYIGARKNAVVMQDGPYSMMRHPLYLFSTIGVAGFGMMLGSIVLTLVMTALFFTILSITASKEEAFLRAEFGPTYDAYAARVPRIIPRPSLFRTEGEVTFNVRTLRVNLQDALVFLALIPLAEASEMIKDYGLIPTFPLF</sequence>
<evidence type="ECO:0000256" key="1">
    <source>
        <dbReference type="ARBA" id="ARBA00004127"/>
    </source>
</evidence>
<reference evidence="6 7" key="1">
    <citation type="submission" date="2018-08" db="EMBL/GenBank/DDBJ databases">
        <title>Flavobacterium tibetense sp. nov., isolated from a wetland YonghuCo on Tibetan Plateau.</title>
        <authorList>
            <person name="Phurbu D."/>
            <person name="Lu H."/>
            <person name="Xing P."/>
        </authorList>
    </citation>
    <scope>NUCLEOTIDE SEQUENCE [LARGE SCALE GENOMIC DNA]</scope>
    <source>
        <strain evidence="6 7">DJC</strain>
    </source>
</reference>
<name>A0A411Z6L1_9RHOB</name>
<proteinExistence type="predicted"/>
<dbReference type="Pfam" id="PF04191">
    <property type="entry name" value="PEMT"/>
    <property type="match status" value="1"/>
</dbReference>
<dbReference type="RefSeq" id="WP_118149455.1">
    <property type="nucleotide sequence ID" value="NZ_QWEY01000001.1"/>
</dbReference>
<dbReference type="GO" id="GO:0008168">
    <property type="term" value="F:methyltransferase activity"/>
    <property type="evidence" value="ECO:0007669"/>
    <property type="project" value="UniProtKB-KW"/>
</dbReference>
<comment type="caution">
    <text evidence="6">The sequence shown here is derived from an EMBL/GenBank/DDBJ whole genome shotgun (WGS) entry which is preliminary data.</text>
</comment>
<keyword evidence="4 5" id="KW-0472">Membrane</keyword>
<dbReference type="InterPro" id="IPR052527">
    <property type="entry name" value="Metal_cation-efflux_comp"/>
</dbReference>